<dbReference type="AlphaFoldDB" id="Q0RM89"/>
<dbReference type="KEGG" id="fal:FRAAL2717"/>
<dbReference type="HOGENOM" id="CLU_3216603_0_0_11"/>
<dbReference type="Proteomes" id="UP000000657">
    <property type="component" value="Chromosome"/>
</dbReference>
<evidence type="ECO:0000256" key="1">
    <source>
        <dbReference type="SAM" id="Phobius"/>
    </source>
</evidence>
<keyword evidence="1" id="KW-0472">Membrane</keyword>
<proteinExistence type="predicted"/>
<evidence type="ECO:0000313" key="2">
    <source>
        <dbReference type="EMBL" id="CAJ61363.1"/>
    </source>
</evidence>
<keyword evidence="1" id="KW-0812">Transmembrane</keyword>
<keyword evidence="3" id="KW-1185">Reference proteome</keyword>
<protein>
    <submittedName>
        <fullName evidence="2">Uncharacterized protein</fullName>
    </submittedName>
</protein>
<dbReference type="STRING" id="326424.FRAAL2717"/>
<name>Q0RM89_FRAAA</name>
<gene>
    <name evidence="2" type="ordered locus">FRAAL2717</name>
</gene>
<reference evidence="2 3" key="1">
    <citation type="journal article" date="2007" name="Genome Res.">
        <title>Genome characteristics of facultatively symbiotic Frankia sp. strains reflect host range and host plant biogeography.</title>
        <authorList>
            <person name="Normand P."/>
            <person name="Lapierre P."/>
            <person name="Tisa L.S."/>
            <person name="Gogarten J.P."/>
            <person name="Alloisio N."/>
            <person name="Bagnarol E."/>
            <person name="Bassi C.A."/>
            <person name="Berry A.M."/>
            <person name="Bickhart D.M."/>
            <person name="Choisne N."/>
            <person name="Couloux A."/>
            <person name="Cournoyer B."/>
            <person name="Cruveiller S."/>
            <person name="Daubin V."/>
            <person name="Demange N."/>
            <person name="Francino M.P."/>
            <person name="Goltsman E."/>
            <person name="Huang Y."/>
            <person name="Kopp O.R."/>
            <person name="Labarre L."/>
            <person name="Lapidus A."/>
            <person name="Lavire C."/>
            <person name="Marechal J."/>
            <person name="Martinez M."/>
            <person name="Mastronunzio J.E."/>
            <person name="Mullin B.C."/>
            <person name="Niemann J."/>
            <person name="Pujic P."/>
            <person name="Rawnsley T."/>
            <person name="Rouy Z."/>
            <person name="Schenowitz C."/>
            <person name="Sellstedt A."/>
            <person name="Tavares F."/>
            <person name="Tomkins J.P."/>
            <person name="Vallenet D."/>
            <person name="Valverde C."/>
            <person name="Wall L.G."/>
            <person name="Wang Y."/>
            <person name="Medigue C."/>
            <person name="Benson D.R."/>
        </authorList>
    </citation>
    <scope>NUCLEOTIDE SEQUENCE [LARGE SCALE GENOMIC DNA]</scope>
    <source>
        <strain evidence="3">DSM 45986 / CECT 9034 / ACN14a</strain>
    </source>
</reference>
<evidence type="ECO:0000313" key="3">
    <source>
        <dbReference type="Proteomes" id="UP000000657"/>
    </source>
</evidence>
<feature type="transmembrane region" description="Helical" evidence="1">
    <location>
        <begin position="24"/>
        <end position="43"/>
    </location>
</feature>
<organism evidence="2 3">
    <name type="scientific">Frankia alni (strain DSM 45986 / CECT 9034 / ACN14a)</name>
    <dbReference type="NCBI Taxonomy" id="326424"/>
    <lineage>
        <taxon>Bacteria</taxon>
        <taxon>Bacillati</taxon>
        <taxon>Actinomycetota</taxon>
        <taxon>Actinomycetes</taxon>
        <taxon>Frankiales</taxon>
        <taxon>Frankiaceae</taxon>
        <taxon>Frankia</taxon>
    </lineage>
</organism>
<sequence>MPPDDESDVNAQLLAEYKRFTRKCLRVLGAAALVAIVLMLSRVL</sequence>
<accession>Q0RM89</accession>
<keyword evidence="1" id="KW-1133">Transmembrane helix</keyword>
<dbReference type="EMBL" id="CT573213">
    <property type="protein sequence ID" value="CAJ61363.1"/>
    <property type="molecule type" value="Genomic_DNA"/>
</dbReference>